<gene>
    <name evidence="2" type="ORF">H6G48_19730</name>
</gene>
<name>A0ABR8HYF5_9CHRO</name>
<evidence type="ECO:0000313" key="2">
    <source>
        <dbReference type="EMBL" id="MBD2623771.1"/>
    </source>
</evidence>
<organism evidence="2 3">
    <name type="scientific">Microcystis flos-aquae FACHB-1344</name>
    <dbReference type="NCBI Taxonomy" id="2692899"/>
    <lineage>
        <taxon>Bacteria</taxon>
        <taxon>Bacillati</taxon>
        <taxon>Cyanobacteriota</taxon>
        <taxon>Cyanophyceae</taxon>
        <taxon>Oscillatoriophycideae</taxon>
        <taxon>Chroococcales</taxon>
        <taxon>Microcystaceae</taxon>
        <taxon>Microcystis</taxon>
    </lineage>
</organism>
<proteinExistence type="predicted"/>
<keyword evidence="3" id="KW-1185">Reference proteome</keyword>
<feature type="region of interest" description="Disordered" evidence="1">
    <location>
        <begin position="62"/>
        <end position="81"/>
    </location>
</feature>
<accession>A0ABR8HYF5</accession>
<comment type="caution">
    <text evidence="2">The sequence shown here is derived from an EMBL/GenBank/DDBJ whole genome shotgun (WGS) entry which is preliminary data.</text>
</comment>
<sequence length="81" mass="9056">MCRESPSGPGGEDVNQSLSEEERLLLEKKLAAHETQTDFDNLAQALAELRQICAEENYTIEVPPRQDRSNPFAESLNDIPV</sequence>
<reference evidence="2 3" key="1">
    <citation type="journal article" date="2020" name="ISME J.">
        <title>Comparative genomics reveals insights into cyanobacterial evolution and habitat adaptation.</title>
        <authorList>
            <person name="Chen M.Y."/>
            <person name="Teng W.K."/>
            <person name="Zhao L."/>
            <person name="Hu C.X."/>
            <person name="Zhou Y.K."/>
            <person name="Han B.P."/>
            <person name="Song L.R."/>
            <person name="Shu W.S."/>
        </authorList>
    </citation>
    <scope>NUCLEOTIDE SEQUENCE [LARGE SCALE GENOMIC DNA]</scope>
    <source>
        <strain evidence="2 3">FACHB-1344</strain>
    </source>
</reference>
<dbReference type="EMBL" id="JACJSW010000194">
    <property type="protein sequence ID" value="MBD2623771.1"/>
    <property type="molecule type" value="Genomic_DNA"/>
</dbReference>
<protein>
    <submittedName>
        <fullName evidence="2">Uncharacterized protein</fullName>
    </submittedName>
</protein>
<evidence type="ECO:0000256" key="1">
    <source>
        <dbReference type="SAM" id="MobiDB-lite"/>
    </source>
</evidence>
<evidence type="ECO:0000313" key="3">
    <source>
        <dbReference type="Proteomes" id="UP000636187"/>
    </source>
</evidence>
<dbReference type="Proteomes" id="UP000636187">
    <property type="component" value="Unassembled WGS sequence"/>
</dbReference>